<protein>
    <submittedName>
        <fullName evidence="2">Uncharacterized protein</fullName>
    </submittedName>
</protein>
<evidence type="ECO:0000313" key="2">
    <source>
        <dbReference type="EMBL" id="WLV23877.1"/>
    </source>
</evidence>
<evidence type="ECO:0000256" key="1">
    <source>
        <dbReference type="SAM" id="SignalP"/>
    </source>
</evidence>
<gene>
    <name evidence="2" type="ORF">QR721_09535</name>
</gene>
<sequence>MKKIKVYSIFILTFAMLTLFPIGSASAHHNVQWEGMQVKEGQVGKVDVLKTTTIYKMKNKKLVSYKKTKAKDVHRVFKVDKKKKLYEIGSGQYLKINAKELKYKAVPQKILDQMKKKHIELTRGTYIGDSPARVKKVEKAKWVADMQDVILFDTKKYGYNAGLMYIFEKKKLQYVGYDLELSKEKHTYKEMKALHDSIAKRVKKDEKLKEKSYFETDGKRELFTAWPRSGKSTVVVGVTNEEGYTQAIVAFGTR</sequence>
<organism evidence="2 3">
    <name type="scientific">Aciduricibacillus chroicocephali</name>
    <dbReference type="NCBI Taxonomy" id="3054939"/>
    <lineage>
        <taxon>Bacteria</taxon>
        <taxon>Bacillati</taxon>
        <taxon>Bacillota</taxon>
        <taxon>Bacilli</taxon>
        <taxon>Bacillales</taxon>
        <taxon>Bacillaceae</taxon>
        <taxon>Aciduricibacillus</taxon>
    </lineage>
</organism>
<evidence type="ECO:0000313" key="3">
    <source>
        <dbReference type="Proteomes" id="UP001180087"/>
    </source>
</evidence>
<dbReference type="EMBL" id="CP129113">
    <property type="protein sequence ID" value="WLV23877.1"/>
    <property type="molecule type" value="Genomic_DNA"/>
</dbReference>
<keyword evidence="3" id="KW-1185">Reference proteome</keyword>
<proteinExistence type="predicted"/>
<feature type="signal peptide" evidence="1">
    <location>
        <begin position="1"/>
        <end position="27"/>
    </location>
</feature>
<reference evidence="2" key="1">
    <citation type="submission" date="2023-06" db="EMBL/GenBank/DDBJ databases">
        <title>A Treasure from Seagulls: Isolation and Description of Aciduricobacillus qingdaonensis gen. nov., sp. nov., a Rare Obligately Uric Acid-utilizing Member in the Family Bacillaceae.</title>
        <authorList>
            <person name="Liu W."/>
            <person name="Wang B."/>
        </authorList>
    </citation>
    <scope>NUCLEOTIDE SEQUENCE</scope>
    <source>
        <strain evidence="2">44XB</strain>
    </source>
</reference>
<feature type="chain" id="PRO_5047235015" evidence="1">
    <location>
        <begin position="28"/>
        <end position="254"/>
    </location>
</feature>
<name>A0ABY9KT22_9BACI</name>
<dbReference type="Proteomes" id="UP001180087">
    <property type="component" value="Chromosome"/>
</dbReference>
<accession>A0ABY9KT22</accession>
<dbReference type="RefSeq" id="WP_348026336.1">
    <property type="nucleotide sequence ID" value="NZ_CP129113.1"/>
</dbReference>
<keyword evidence="1" id="KW-0732">Signal</keyword>